<keyword evidence="1" id="KW-0732">Signal</keyword>
<gene>
    <name evidence="3" type="ORF">F0919_07180</name>
</gene>
<evidence type="ECO:0000313" key="3">
    <source>
        <dbReference type="EMBL" id="KAA5537451.1"/>
    </source>
</evidence>
<dbReference type="CDD" id="cd00146">
    <property type="entry name" value="PKD"/>
    <property type="match status" value="1"/>
</dbReference>
<feature type="signal peptide" evidence="1">
    <location>
        <begin position="1"/>
        <end position="31"/>
    </location>
</feature>
<name>A0A5M6CQ96_9BACT</name>
<dbReference type="Gene3D" id="2.60.40.10">
    <property type="entry name" value="Immunoglobulins"/>
    <property type="match status" value="1"/>
</dbReference>
<evidence type="ECO:0000313" key="4">
    <source>
        <dbReference type="Proteomes" id="UP000323632"/>
    </source>
</evidence>
<dbReference type="SUPFAM" id="SSF49299">
    <property type="entry name" value="PKD domain"/>
    <property type="match status" value="1"/>
</dbReference>
<reference evidence="3 4" key="1">
    <citation type="submission" date="2019-09" db="EMBL/GenBank/DDBJ databases">
        <title>Genome sequence and assembly of Taibaiella sp.</title>
        <authorList>
            <person name="Chhetri G."/>
        </authorList>
    </citation>
    <scope>NUCLEOTIDE SEQUENCE [LARGE SCALE GENOMIC DNA]</scope>
    <source>
        <strain evidence="3 4">KVB11</strain>
    </source>
</reference>
<feature type="chain" id="PRO_5024451873" evidence="1">
    <location>
        <begin position="32"/>
        <end position="536"/>
    </location>
</feature>
<dbReference type="NCBIfam" id="TIGR04183">
    <property type="entry name" value="Por_Secre_tail"/>
    <property type="match status" value="1"/>
</dbReference>
<evidence type="ECO:0000259" key="2">
    <source>
        <dbReference type="PROSITE" id="PS50093"/>
    </source>
</evidence>
<dbReference type="Pfam" id="PF18962">
    <property type="entry name" value="Por_Secre_tail"/>
    <property type="match status" value="1"/>
</dbReference>
<protein>
    <submittedName>
        <fullName evidence="3">T9SS type A sorting domain-containing protein</fullName>
    </submittedName>
</protein>
<comment type="caution">
    <text evidence="3">The sequence shown here is derived from an EMBL/GenBank/DDBJ whole genome shotgun (WGS) entry which is preliminary data.</text>
</comment>
<dbReference type="RefSeq" id="WP_150032027.1">
    <property type="nucleotide sequence ID" value="NZ_VWSH01000001.1"/>
</dbReference>
<evidence type="ECO:0000256" key="1">
    <source>
        <dbReference type="SAM" id="SignalP"/>
    </source>
</evidence>
<dbReference type="InterPro" id="IPR000601">
    <property type="entry name" value="PKD_dom"/>
</dbReference>
<dbReference type="PROSITE" id="PS50093">
    <property type="entry name" value="PKD"/>
    <property type="match status" value="1"/>
</dbReference>
<dbReference type="InterPro" id="IPR026444">
    <property type="entry name" value="Secre_tail"/>
</dbReference>
<dbReference type="EMBL" id="VWSH01000001">
    <property type="protein sequence ID" value="KAA5537451.1"/>
    <property type="molecule type" value="Genomic_DNA"/>
</dbReference>
<dbReference type="InterPro" id="IPR035986">
    <property type="entry name" value="PKD_dom_sf"/>
</dbReference>
<dbReference type="InterPro" id="IPR013783">
    <property type="entry name" value="Ig-like_fold"/>
</dbReference>
<keyword evidence="4" id="KW-1185">Reference proteome</keyword>
<accession>A0A5M6CQ96</accession>
<dbReference type="InterPro" id="IPR022409">
    <property type="entry name" value="PKD/Chitinase_dom"/>
</dbReference>
<sequence length="536" mass="57520">MKNFTLKSKHLTKKVASLLGIAMLATTQVDAQYCAATNNSTSSYYITNVSTTGGSANISNMGTTFTAGGYADYTSQYVTVLPGGTFTLTSAAGPSGYTYMWNVFCDWNYDGDFADAGENVYTISSYVNSITTTITVPAATSLGNVRMRIRAAYISPAPPACGDNTWGEAEDYTVKVLPLNNIALRSLISPPDTPFCSNVTLPVSVMVYNHGSNAINTANIKWTVDGVAQTPATLPTPLLNTNDSVAVTLGNFFFSDASTKVFKIWGESPNGVNDTYHADDSVSKSITTLLGVEVHIAPRDTTICQGTSITLDAGTHPKNPIYIWNNATLTQTMSVSNAGVYSVKVQNTDGCFDYDTITVLTYPNPLVNSIAMIDNADGSYTFNAIGAQNITTYLWNFGDGQTQPGTGIPGQIIHQYIVAGEYDVTLTLSNDCGSIQTVRRISTQGIPTGIGNVSRLQQEISVFPNPSKSVVTISNTAKIKINSLSVFNIMGQKVYENGKVNAEKYEMNISSLAVGIYNVVIDTEEGRVTKKLEVIR</sequence>
<dbReference type="InterPro" id="IPR045474">
    <property type="entry name" value="GEVED"/>
</dbReference>
<dbReference type="Pfam" id="PF00801">
    <property type="entry name" value="PKD"/>
    <property type="match status" value="1"/>
</dbReference>
<dbReference type="Pfam" id="PF20009">
    <property type="entry name" value="GEVED"/>
    <property type="match status" value="1"/>
</dbReference>
<feature type="domain" description="PKD" evidence="2">
    <location>
        <begin position="379"/>
        <end position="437"/>
    </location>
</feature>
<proteinExistence type="predicted"/>
<organism evidence="3 4">
    <name type="scientific">Taibaiella lutea</name>
    <dbReference type="NCBI Taxonomy" id="2608001"/>
    <lineage>
        <taxon>Bacteria</taxon>
        <taxon>Pseudomonadati</taxon>
        <taxon>Bacteroidota</taxon>
        <taxon>Chitinophagia</taxon>
        <taxon>Chitinophagales</taxon>
        <taxon>Chitinophagaceae</taxon>
        <taxon>Taibaiella</taxon>
    </lineage>
</organism>
<dbReference type="AlphaFoldDB" id="A0A5M6CQ96"/>
<dbReference type="Proteomes" id="UP000323632">
    <property type="component" value="Unassembled WGS sequence"/>
</dbReference>
<dbReference type="SMART" id="SM00089">
    <property type="entry name" value="PKD"/>
    <property type="match status" value="1"/>
</dbReference>